<evidence type="ECO:0000256" key="1">
    <source>
        <dbReference type="SAM" id="Phobius"/>
    </source>
</evidence>
<feature type="transmembrane region" description="Helical" evidence="1">
    <location>
        <begin position="20"/>
        <end position="38"/>
    </location>
</feature>
<reference evidence="2 3" key="1">
    <citation type="submission" date="2014-07" db="EMBL/GenBank/DDBJ databases">
        <title>Methanogenic archaea and the global carbon cycle.</title>
        <authorList>
            <person name="Henriksen J.R."/>
            <person name="Luke J."/>
            <person name="Reinhart S."/>
            <person name="Benedict M.N."/>
            <person name="Youngblut N.D."/>
            <person name="Metcalf M.E."/>
            <person name="Whitaker R.J."/>
            <person name="Metcalf W.W."/>
        </authorList>
    </citation>
    <scope>NUCLEOTIDE SEQUENCE [LARGE SCALE GENOMIC DNA]</scope>
    <source>
        <strain evidence="2 3">Wiesmoor</strain>
    </source>
</reference>
<evidence type="ECO:0000313" key="3">
    <source>
        <dbReference type="Proteomes" id="UP000033038"/>
    </source>
</evidence>
<proteinExistence type="predicted"/>
<dbReference type="AlphaFoldDB" id="A0A0E3QKY1"/>
<keyword evidence="1" id="KW-0472">Membrane</keyword>
<dbReference type="KEGG" id="mbw:MSBRW_1579"/>
<protein>
    <submittedName>
        <fullName evidence="2">Multi antimicrobial extrusion protein (Na(+)/drug antiporter), MATE family of MDR efflux pumps</fullName>
    </submittedName>
</protein>
<sequence>MRLWRKLFEKIISGLDEEKIATVIAFSLSGILLALYFFSG</sequence>
<dbReference type="PATRIC" id="fig|1434109.4.peg.1982"/>
<evidence type="ECO:0000313" key="2">
    <source>
        <dbReference type="EMBL" id="AKB50832.1"/>
    </source>
</evidence>
<dbReference type="HOGENOM" id="CLU_3282821_0_0_2"/>
<accession>A0A0E3QKY1</accession>
<keyword evidence="1" id="KW-0812">Transmembrane</keyword>
<keyword evidence="1" id="KW-1133">Transmembrane helix</keyword>
<dbReference type="EMBL" id="CP009526">
    <property type="protein sequence ID" value="AKB50832.1"/>
    <property type="molecule type" value="Genomic_DNA"/>
</dbReference>
<dbReference type="Proteomes" id="UP000033038">
    <property type="component" value="Chromosome"/>
</dbReference>
<organism evidence="2 3">
    <name type="scientific">Methanosarcina barkeri str. Wiesmoor</name>
    <dbReference type="NCBI Taxonomy" id="1434109"/>
    <lineage>
        <taxon>Archaea</taxon>
        <taxon>Methanobacteriati</taxon>
        <taxon>Methanobacteriota</taxon>
        <taxon>Stenosarchaea group</taxon>
        <taxon>Methanomicrobia</taxon>
        <taxon>Methanosarcinales</taxon>
        <taxon>Methanosarcinaceae</taxon>
        <taxon>Methanosarcina</taxon>
    </lineage>
</organism>
<gene>
    <name evidence="2" type="ORF">MSBRW_1579</name>
</gene>
<name>A0A0E3QKY1_METBA</name>